<name>A0A0P1AFE7_PLAHL</name>
<accession>A0A0P1AFE7</accession>
<reference evidence="2" key="1">
    <citation type="submission" date="2014-09" db="EMBL/GenBank/DDBJ databases">
        <authorList>
            <person name="Sharma Rahul"/>
            <person name="Thines Marco"/>
        </authorList>
    </citation>
    <scope>NUCLEOTIDE SEQUENCE [LARGE SCALE GENOMIC DNA]</scope>
</reference>
<dbReference type="Proteomes" id="UP000054928">
    <property type="component" value="Unassembled WGS sequence"/>
</dbReference>
<evidence type="ECO:0000313" key="1">
    <source>
        <dbReference type="EMBL" id="CEG39426.1"/>
    </source>
</evidence>
<proteinExistence type="predicted"/>
<dbReference type="GeneID" id="36404728"/>
<dbReference type="EMBL" id="CCYD01000428">
    <property type="protein sequence ID" value="CEG39426.1"/>
    <property type="molecule type" value="Genomic_DNA"/>
</dbReference>
<sequence>MTACAAFVAVSPQHPVVSFDFAVQDFFVSCASVDAESFDLYYCLLRDKYR</sequence>
<evidence type="ECO:0000313" key="2">
    <source>
        <dbReference type="Proteomes" id="UP000054928"/>
    </source>
</evidence>
<keyword evidence="2" id="KW-1185">Reference proteome</keyword>
<dbReference type="RefSeq" id="XP_024575795.1">
    <property type="nucleotide sequence ID" value="XM_024724972.1"/>
</dbReference>
<organism evidence="1 2">
    <name type="scientific">Plasmopara halstedii</name>
    <name type="common">Downy mildew of sunflower</name>
    <dbReference type="NCBI Taxonomy" id="4781"/>
    <lineage>
        <taxon>Eukaryota</taxon>
        <taxon>Sar</taxon>
        <taxon>Stramenopiles</taxon>
        <taxon>Oomycota</taxon>
        <taxon>Peronosporomycetes</taxon>
        <taxon>Peronosporales</taxon>
        <taxon>Peronosporaceae</taxon>
        <taxon>Plasmopara</taxon>
    </lineage>
</organism>
<dbReference type="AlphaFoldDB" id="A0A0P1AFE7"/>
<protein>
    <submittedName>
        <fullName evidence="1">Uncharacterized protein</fullName>
    </submittedName>
</protein>